<dbReference type="InterPro" id="IPR000639">
    <property type="entry name" value="Epox_hydrolase-like"/>
</dbReference>
<dbReference type="AlphaFoldDB" id="A0A917LD15"/>
<keyword evidence="2" id="KW-0378">Hydrolase</keyword>
<reference evidence="2" key="1">
    <citation type="journal article" date="2014" name="Int. J. Syst. Evol. Microbiol.">
        <title>Complete genome sequence of Corynebacterium casei LMG S-19264T (=DSM 44701T), isolated from a smear-ripened cheese.</title>
        <authorList>
            <consortium name="US DOE Joint Genome Institute (JGI-PGF)"/>
            <person name="Walter F."/>
            <person name="Albersmeier A."/>
            <person name="Kalinowski J."/>
            <person name="Ruckert C."/>
        </authorList>
    </citation>
    <scope>NUCLEOTIDE SEQUENCE</scope>
    <source>
        <strain evidence="2">JCM 3086</strain>
    </source>
</reference>
<comment type="caution">
    <text evidence="2">The sequence shown here is derived from an EMBL/GenBank/DDBJ whole genome shotgun (WGS) entry which is preliminary data.</text>
</comment>
<dbReference type="InterPro" id="IPR050266">
    <property type="entry name" value="AB_hydrolase_sf"/>
</dbReference>
<protein>
    <submittedName>
        <fullName evidence="2">Alpha/beta hydrolase</fullName>
    </submittedName>
</protein>
<sequence>MLLPADEAGQGRAVVLLHARPADRTMWNAHLPLLAEAGIRAIALDLPGHGEAAVHDRDEAAPWKDVLDTLDQRGIDRFVLAGNSLGALVALQVAVTARERVEGLVLVGYRPHDQAPSARLQTAWDRERAALGTGDIDAAVRAGVQAWISEAAAPEVKAHGARMMRDQLQSQRAHAEPAHAEDPLGKDPAILRALSVPALVGVGAHDMPDFFQGGEELARELDAGDLTVIPEAGHLAPLEQPTAFCELLVGFLHCIPSNAALQIG</sequence>
<dbReference type="SUPFAM" id="SSF53474">
    <property type="entry name" value="alpha/beta-Hydrolases"/>
    <property type="match status" value="1"/>
</dbReference>
<dbReference type="Pfam" id="PF12697">
    <property type="entry name" value="Abhydrolase_6"/>
    <property type="match status" value="1"/>
</dbReference>
<keyword evidence="3" id="KW-1185">Reference proteome</keyword>
<gene>
    <name evidence="2" type="ORF">GCM10010121_082360</name>
</gene>
<dbReference type="InterPro" id="IPR029058">
    <property type="entry name" value="AB_hydrolase_fold"/>
</dbReference>
<evidence type="ECO:0000259" key="1">
    <source>
        <dbReference type="Pfam" id="PF12697"/>
    </source>
</evidence>
<dbReference type="EMBL" id="BMQA01000059">
    <property type="protein sequence ID" value="GGJ59175.1"/>
    <property type="molecule type" value="Genomic_DNA"/>
</dbReference>
<dbReference type="GO" id="GO:0016787">
    <property type="term" value="F:hydrolase activity"/>
    <property type="evidence" value="ECO:0007669"/>
    <property type="project" value="UniProtKB-KW"/>
</dbReference>
<evidence type="ECO:0000313" key="2">
    <source>
        <dbReference type="EMBL" id="GGJ59175.1"/>
    </source>
</evidence>
<dbReference type="Gene3D" id="3.40.50.1820">
    <property type="entry name" value="alpha/beta hydrolase"/>
    <property type="match status" value="1"/>
</dbReference>
<accession>A0A917LD15</accession>
<name>A0A917LD15_9ACTN</name>
<dbReference type="RefSeq" id="WP_189316452.1">
    <property type="nucleotide sequence ID" value="NZ_BMQA01000059.1"/>
</dbReference>
<feature type="domain" description="AB hydrolase-1" evidence="1">
    <location>
        <begin position="14"/>
        <end position="246"/>
    </location>
</feature>
<dbReference type="PANTHER" id="PTHR43798">
    <property type="entry name" value="MONOACYLGLYCEROL LIPASE"/>
    <property type="match status" value="1"/>
</dbReference>
<dbReference type="PRINTS" id="PR00412">
    <property type="entry name" value="EPOXHYDRLASE"/>
</dbReference>
<dbReference type="InterPro" id="IPR000073">
    <property type="entry name" value="AB_hydrolase_1"/>
</dbReference>
<reference evidence="2" key="2">
    <citation type="submission" date="2020-09" db="EMBL/GenBank/DDBJ databases">
        <authorList>
            <person name="Sun Q."/>
            <person name="Ohkuma M."/>
        </authorList>
    </citation>
    <scope>NUCLEOTIDE SEQUENCE</scope>
    <source>
        <strain evidence="2">JCM 3086</strain>
    </source>
</reference>
<dbReference type="PRINTS" id="PR00111">
    <property type="entry name" value="ABHYDROLASE"/>
</dbReference>
<evidence type="ECO:0000313" key="3">
    <source>
        <dbReference type="Proteomes" id="UP000657574"/>
    </source>
</evidence>
<proteinExistence type="predicted"/>
<organism evidence="2 3">
    <name type="scientific">Streptomyces brasiliensis</name>
    <dbReference type="NCBI Taxonomy" id="1954"/>
    <lineage>
        <taxon>Bacteria</taxon>
        <taxon>Bacillati</taxon>
        <taxon>Actinomycetota</taxon>
        <taxon>Actinomycetes</taxon>
        <taxon>Kitasatosporales</taxon>
        <taxon>Streptomycetaceae</taxon>
        <taxon>Streptomyces</taxon>
    </lineage>
</organism>
<dbReference type="Proteomes" id="UP000657574">
    <property type="component" value="Unassembled WGS sequence"/>
</dbReference>